<protein>
    <recommendedName>
        <fullName evidence="2">Cell shape-determining protein MreC</fullName>
    </recommendedName>
    <alternativeName>
        <fullName evidence="4">Cell shape protein MreC</fullName>
    </alternativeName>
</protein>
<dbReference type="InterPro" id="IPR042175">
    <property type="entry name" value="Cell/Rod_MreC_2"/>
</dbReference>
<comment type="similarity">
    <text evidence="1">Belongs to the MreC family.</text>
</comment>
<evidence type="ECO:0000259" key="6">
    <source>
        <dbReference type="Pfam" id="PF04085"/>
    </source>
</evidence>
<dbReference type="GO" id="GO:0005886">
    <property type="term" value="C:plasma membrane"/>
    <property type="evidence" value="ECO:0007669"/>
    <property type="project" value="TreeGrafter"/>
</dbReference>
<feature type="domain" description="Rod shape-determining protein MreC beta-barrel core" evidence="6">
    <location>
        <begin position="126"/>
        <end position="249"/>
    </location>
</feature>
<organism evidence="7 8">
    <name type="scientific">Desulfurella multipotens</name>
    <dbReference type="NCBI Taxonomy" id="79269"/>
    <lineage>
        <taxon>Bacteria</taxon>
        <taxon>Pseudomonadati</taxon>
        <taxon>Campylobacterota</taxon>
        <taxon>Desulfurellia</taxon>
        <taxon>Desulfurellales</taxon>
        <taxon>Desulfurellaceae</taxon>
        <taxon>Desulfurella</taxon>
    </lineage>
</organism>
<dbReference type="GO" id="GO:0008360">
    <property type="term" value="P:regulation of cell shape"/>
    <property type="evidence" value="ECO:0007669"/>
    <property type="project" value="UniProtKB-KW"/>
</dbReference>
<evidence type="ECO:0000256" key="2">
    <source>
        <dbReference type="ARBA" id="ARBA00013855"/>
    </source>
</evidence>
<dbReference type="Proteomes" id="UP000199411">
    <property type="component" value="Unassembled WGS sequence"/>
</dbReference>
<dbReference type="PANTHER" id="PTHR34138:SF1">
    <property type="entry name" value="CELL SHAPE-DETERMINING PROTEIN MREC"/>
    <property type="match status" value="1"/>
</dbReference>
<keyword evidence="5" id="KW-0175">Coiled coil</keyword>
<dbReference type="PANTHER" id="PTHR34138">
    <property type="entry name" value="CELL SHAPE-DETERMINING PROTEIN MREC"/>
    <property type="match status" value="1"/>
</dbReference>
<dbReference type="Gene3D" id="2.40.10.340">
    <property type="entry name" value="Rod shape-determining protein MreC, domain 1"/>
    <property type="match status" value="1"/>
</dbReference>
<dbReference type="Pfam" id="PF04085">
    <property type="entry name" value="MreC"/>
    <property type="match status" value="1"/>
</dbReference>
<evidence type="ECO:0000256" key="4">
    <source>
        <dbReference type="ARBA" id="ARBA00032089"/>
    </source>
</evidence>
<keyword evidence="3" id="KW-0133">Cell shape</keyword>
<proteinExistence type="inferred from homology"/>
<evidence type="ECO:0000256" key="3">
    <source>
        <dbReference type="ARBA" id="ARBA00022960"/>
    </source>
</evidence>
<dbReference type="AlphaFoldDB" id="A0A1G6NZ04"/>
<reference evidence="8" key="1">
    <citation type="submission" date="2016-10" db="EMBL/GenBank/DDBJ databases">
        <authorList>
            <person name="Varghese N."/>
            <person name="Submissions S."/>
        </authorList>
    </citation>
    <scope>NUCLEOTIDE SEQUENCE [LARGE SCALE GENOMIC DNA]</scope>
    <source>
        <strain evidence="8">DSM 8415</strain>
    </source>
</reference>
<evidence type="ECO:0000256" key="5">
    <source>
        <dbReference type="SAM" id="Coils"/>
    </source>
</evidence>
<gene>
    <name evidence="7" type="ORF">SAMN05660835_01279</name>
</gene>
<evidence type="ECO:0000256" key="1">
    <source>
        <dbReference type="ARBA" id="ARBA00009369"/>
    </source>
</evidence>
<dbReference type="InterPro" id="IPR055342">
    <property type="entry name" value="MreC_beta-barrel_core"/>
</dbReference>
<keyword evidence="8" id="KW-1185">Reference proteome</keyword>
<evidence type="ECO:0000313" key="7">
    <source>
        <dbReference type="EMBL" id="SDC73172.1"/>
    </source>
</evidence>
<dbReference type="RefSeq" id="WP_025391311.1">
    <property type="nucleotide sequence ID" value="NZ_FMYU01000008.1"/>
</dbReference>
<feature type="coiled-coil region" evidence="5">
    <location>
        <begin position="59"/>
        <end position="93"/>
    </location>
</feature>
<dbReference type="InterPro" id="IPR007221">
    <property type="entry name" value="MreC"/>
</dbReference>
<name>A0A1G6NZ04_9BACT</name>
<dbReference type="OrthoDB" id="5505499at2"/>
<accession>A0A1G6NZ04</accession>
<dbReference type="Gene3D" id="2.40.10.350">
    <property type="entry name" value="Rod shape-determining protein MreC, domain 2"/>
    <property type="match status" value="1"/>
</dbReference>
<sequence>MKKLIIYALLAFILSLINYYTDFSFFIAKSLLYIANPVETQSFYALDSISNIAKNYIILQNAQKENRHLKNEINKLNLENKILQAKLRNIDTSIAPNLIKCPFIFKDFSDINYIYIKSNAPEKDILHKTVVSQKLNLVGTVESKLGNLYAVKTIFNSNFVADCFIVHEGKYYRGIFKGSLNQPKIEFLNTQSHIQKNDLVITSGLIGNIPPNINIGTVEKIYEVRGFYKVAIVKVDKTFLNDSFVFVVK</sequence>
<evidence type="ECO:0000313" key="8">
    <source>
        <dbReference type="Proteomes" id="UP000199411"/>
    </source>
</evidence>
<dbReference type="EMBL" id="FMYU01000008">
    <property type="protein sequence ID" value="SDC73172.1"/>
    <property type="molecule type" value="Genomic_DNA"/>
</dbReference>
<dbReference type="InterPro" id="IPR042177">
    <property type="entry name" value="Cell/Rod_1"/>
</dbReference>